<evidence type="ECO:0000256" key="1">
    <source>
        <dbReference type="ARBA" id="ARBA00000085"/>
    </source>
</evidence>
<reference evidence="21 22" key="1">
    <citation type="submission" date="2016-11" db="EMBL/GenBank/DDBJ databases">
        <authorList>
            <person name="Varghese N."/>
            <person name="Submissions S."/>
        </authorList>
    </citation>
    <scope>NUCLEOTIDE SEQUENCE [LARGE SCALE GENOMIC DNA]</scope>
    <source>
        <strain evidence="21 22">DSM 29620</strain>
    </source>
</reference>
<organism evidence="21 22">
    <name type="scientific">Lutimaribacter pacificus</name>
    <dbReference type="NCBI Taxonomy" id="391948"/>
    <lineage>
        <taxon>Bacteria</taxon>
        <taxon>Pseudomonadati</taxon>
        <taxon>Pseudomonadota</taxon>
        <taxon>Alphaproteobacteria</taxon>
        <taxon>Rhodobacterales</taxon>
        <taxon>Roseobacteraceae</taxon>
        <taxon>Lutimaribacter</taxon>
    </lineage>
</organism>
<dbReference type="InterPro" id="IPR036097">
    <property type="entry name" value="HisK_dim/P_sf"/>
</dbReference>
<evidence type="ECO:0000259" key="19">
    <source>
        <dbReference type="PROSITE" id="PS50112"/>
    </source>
</evidence>
<sequence length="824" mass="89231">MPDFKTRLRRLRRGWMPISVLLAGIALLVAVGLSLGWRGTQEMRLLADSQSDELIWTVTQAEVEFLEFERVILRQMMRGDGDAAALRDAFDVYYSRLTTLRVSPLYRDYIEAAGQRVRLAELGVRSDALLPLIDADDATLLAGADRLLVSVDGMRRDLRRLGSRVMQTVAQRREEMRKGIYAVMRDLAIVVVALLASMGVLSLLVWRLFRFLRARAREMRQTSTRLSTIVTTSQDAIVVTDDDDRITEFNAAAEALFGLGRAVALGQPIGRLCDVAALDGQVRRQRVTGFRREGREVPLEASLGVEGTPFGRIRVYVFRDITHRLAIEEDLRQSRDQALAGERAKARFLAVMSHEMRTPLNGIIGAIGLLRDEVREPRARQYLDILESSGETLLSHVNDVLDITQLEAANVALARQVVDLDALSHSVLRGFEPAARARGVRLERMVHMPGSPLVRGDRARLRQILTNLVDNAVKHTSDGTVTLDVSGGGPGTPLVEIQVSDTGTGIAPGDRGRIFEDFVRLERDDTVAPAGTGLGLGITRRLVEAMGGEIGVESEPGEGSLFWVRLPLPAMAAEAVAADPVTESGDSRIAPLRVLVVEDNPVNRFILREMLEKDGHLVDEAENGAAGLELADRSGFDLILMDIAMPGMDGDAVTRRIRAGGGPNAATRIVALTAHVQAAENPETRAAGFDQVVTKPVTWPVLRAVLRGQAAPVTPPPGTLPLLDTQAPVALQRSLGPGKYAAFLRDFRAGGAELLRMLDSGDTPPDPLRRKIHALAGMAAIVGARRLHGALSDLETALAGGQDTAAPAAGIAPLFADTAAALPD</sequence>
<keyword evidence="10" id="KW-0067">ATP-binding</keyword>
<dbReference type="GO" id="GO:0006355">
    <property type="term" value="P:regulation of DNA-templated transcription"/>
    <property type="evidence" value="ECO:0007669"/>
    <property type="project" value="InterPro"/>
</dbReference>
<evidence type="ECO:0000256" key="2">
    <source>
        <dbReference type="ARBA" id="ARBA00004429"/>
    </source>
</evidence>
<dbReference type="AlphaFoldDB" id="A0A1H0ER20"/>
<evidence type="ECO:0000259" key="20">
    <source>
        <dbReference type="PROSITE" id="PS50894"/>
    </source>
</evidence>
<dbReference type="PROSITE" id="PS50112">
    <property type="entry name" value="PAS"/>
    <property type="match status" value="1"/>
</dbReference>
<dbReference type="PROSITE" id="PS50109">
    <property type="entry name" value="HIS_KIN"/>
    <property type="match status" value="1"/>
</dbReference>
<dbReference type="SUPFAM" id="SSF47384">
    <property type="entry name" value="Homodimeric domain of signal transducing histidine kinase"/>
    <property type="match status" value="1"/>
</dbReference>
<evidence type="ECO:0000256" key="4">
    <source>
        <dbReference type="ARBA" id="ARBA00022475"/>
    </source>
</evidence>
<evidence type="ECO:0000259" key="17">
    <source>
        <dbReference type="PROSITE" id="PS50109"/>
    </source>
</evidence>
<dbReference type="Gene3D" id="3.40.50.2300">
    <property type="match status" value="1"/>
</dbReference>
<dbReference type="InterPro" id="IPR003594">
    <property type="entry name" value="HATPase_dom"/>
</dbReference>
<keyword evidence="11 16" id="KW-1133">Transmembrane helix</keyword>
<evidence type="ECO:0000259" key="18">
    <source>
        <dbReference type="PROSITE" id="PS50110"/>
    </source>
</evidence>
<dbReference type="SUPFAM" id="SSF47226">
    <property type="entry name" value="Histidine-containing phosphotransfer domain, HPT domain"/>
    <property type="match status" value="1"/>
</dbReference>
<evidence type="ECO:0000256" key="15">
    <source>
        <dbReference type="PROSITE-ProRule" id="PRU00169"/>
    </source>
</evidence>
<feature type="modified residue" description="Phosphohistidine" evidence="14">
    <location>
        <position position="773"/>
    </location>
</feature>
<dbReference type="Gene3D" id="1.20.120.160">
    <property type="entry name" value="HPT domain"/>
    <property type="match status" value="1"/>
</dbReference>
<dbReference type="OrthoDB" id="9800897at2"/>
<dbReference type="SMART" id="SM00091">
    <property type="entry name" value="PAS"/>
    <property type="match status" value="1"/>
</dbReference>
<dbReference type="RefSeq" id="WP_149787432.1">
    <property type="nucleotide sequence ID" value="NZ_FNIO01000002.1"/>
</dbReference>
<dbReference type="InterPro" id="IPR003661">
    <property type="entry name" value="HisK_dim/P_dom"/>
</dbReference>
<keyword evidence="8 16" id="KW-0812">Transmembrane</keyword>
<evidence type="ECO:0000256" key="11">
    <source>
        <dbReference type="ARBA" id="ARBA00022989"/>
    </source>
</evidence>
<dbReference type="PROSITE" id="PS50894">
    <property type="entry name" value="HPT"/>
    <property type="match status" value="1"/>
</dbReference>
<evidence type="ECO:0000256" key="13">
    <source>
        <dbReference type="ARBA" id="ARBA00023136"/>
    </source>
</evidence>
<dbReference type="SMART" id="SM00448">
    <property type="entry name" value="REC"/>
    <property type="match status" value="1"/>
</dbReference>
<keyword evidence="12" id="KW-0902">Two-component regulatory system</keyword>
<dbReference type="Gene3D" id="3.30.450.20">
    <property type="entry name" value="PAS domain"/>
    <property type="match status" value="1"/>
</dbReference>
<keyword evidence="6 15" id="KW-0597">Phosphoprotein</keyword>
<keyword evidence="22" id="KW-1185">Reference proteome</keyword>
<evidence type="ECO:0000256" key="12">
    <source>
        <dbReference type="ARBA" id="ARBA00023012"/>
    </source>
</evidence>
<dbReference type="CDD" id="cd00082">
    <property type="entry name" value="HisKA"/>
    <property type="match status" value="1"/>
</dbReference>
<dbReference type="NCBIfam" id="TIGR00229">
    <property type="entry name" value="sensory_box"/>
    <property type="match status" value="1"/>
</dbReference>
<dbReference type="Proteomes" id="UP000324252">
    <property type="component" value="Unassembled WGS sequence"/>
</dbReference>
<evidence type="ECO:0000313" key="22">
    <source>
        <dbReference type="Proteomes" id="UP000324252"/>
    </source>
</evidence>
<evidence type="ECO:0000256" key="3">
    <source>
        <dbReference type="ARBA" id="ARBA00012438"/>
    </source>
</evidence>
<keyword evidence="5" id="KW-0997">Cell inner membrane</keyword>
<dbReference type="CDD" id="cd00130">
    <property type="entry name" value="PAS"/>
    <property type="match status" value="1"/>
</dbReference>
<dbReference type="PANTHER" id="PTHR43047">
    <property type="entry name" value="TWO-COMPONENT HISTIDINE PROTEIN KINASE"/>
    <property type="match status" value="1"/>
</dbReference>
<dbReference type="InterPro" id="IPR000014">
    <property type="entry name" value="PAS"/>
</dbReference>
<evidence type="ECO:0000256" key="6">
    <source>
        <dbReference type="ARBA" id="ARBA00022553"/>
    </source>
</evidence>
<dbReference type="SMART" id="SM00387">
    <property type="entry name" value="HATPase_c"/>
    <property type="match status" value="1"/>
</dbReference>
<dbReference type="PROSITE" id="PS50110">
    <property type="entry name" value="RESPONSE_REGULATORY"/>
    <property type="match status" value="1"/>
</dbReference>
<dbReference type="InterPro" id="IPR035965">
    <property type="entry name" value="PAS-like_dom_sf"/>
</dbReference>
<keyword evidence="4" id="KW-1003">Cell membrane</keyword>
<dbReference type="GO" id="GO:0000155">
    <property type="term" value="F:phosphorelay sensor kinase activity"/>
    <property type="evidence" value="ECO:0007669"/>
    <property type="project" value="InterPro"/>
</dbReference>
<dbReference type="InterPro" id="IPR008207">
    <property type="entry name" value="Sig_transdc_His_kin_Hpt_dom"/>
</dbReference>
<name>A0A1H0ER20_9RHOB</name>
<dbReference type="GO" id="GO:0005886">
    <property type="term" value="C:plasma membrane"/>
    <property type="evidence" value="ECO:0007669"/>
    <property type="project" value="UniProtKB-SubCell"/>
</dbReference>
<dbReference type="Pfam" id="PF00512">
    <property type="entry name" value="HisKA"/>
    <property type="match status" value="1"/>
</dbReference>
<dbReference type="InterPro" id="IPR036641">
    <property type="entry name" value="HPT_dom_sf"/>
</dbReference>
<dbReference type="EC" id="2.7.13.3" evidence="3"/>
<comment type="subcellular location">
    <subcellularLocation>
        <location evidence="2">Cell inner membrane</location>
        <topology evidence="2">Multi-pass membrane protein</topology>
    </subcellularLocation>
</comment>
<dbReference type="SUPFAM" id="SSF55874">
    <property type="entry name" value="ATPase domain of HSP90 chaperone/DNA topoisomerase II/histidine kinase"/>
    <property type="match status" value="1"/>
</dbReference>
<dbReference type="EMBL" id="FQZZ01000005">
    <property type="protein sequence ID" value="SHK40204.1"/>
    <property type="molecule type" value="Genomic_DNA"/>
</dbReference>
<evidence type="ECO:0000256" key="10">
    <source>
        <dbReference type="ARBA" id="ARBA00022840"/>
    </source>
</evidence>
<dbReference type="Gene3D" id="3.30.565.10">
    <property type="entry name" value="Histidine kinase-like ATPase, C-terminal domain"/>
    <property type="match status" value="1"/>
</dbReference>
<keyword evidence="10" id="KW-0547">Nucleotide-binding</keyword>
<keyword evidence="7" id="KW-0808">Transferase</keyword>
<dbReference type="FunFam" id="3.30.565.10:FF:000006">
    <property type="entry name" value="Sensor histidine kinase WalK"/>
    <property type="match status" value="1"/>
</dbReference>
<keyword evidence="9" id="KW-0418">Kinase</keyword>
<gene>
    <name evidence="21" type="ORF">SAMN05444142_10534</name>
</gene>
<dbReference type="SMART" id="SM00388">
    <property type="entry name" value="HisKA"/>
    <property type="match status" value="1"/>
</dbReference>
<evidence type="ECO:0000256" key="16">
    <source>
        <dbReference type="SAM" id="Phobius"/>
    </source>
</evidence>
<dbReference type="InterPro" id="IPR036890">
    <property type="entry name" value="HATPase_C_sf"/>
</dbReference>
<dbReference type="Pfam" id="PF13188">
    <property type="entry name" value="PAS_8"/>
    <property type="match status" value="1"/>
</dbReference>
<dbReference type="PANTHER" id="PTHR43047:SF78">
    <property type="entry name" value="SENSORY_REGULATORY PROTEIN RPFC"/>
    <property type="match status" value="1"/>
</dbReference>
<dbReference type="InterPro" id="IPR001789">
    <property type="entry name" value="Sig_transdc_resp-reg_receiver"/>
</dbReference>
<dbReference type="CDD" id="cd17546">
    <property type="entry name" value="REC_hyHK_CKI1_RcsC-like"/>
    <property type="match status" value="1"/>
</dbReference>
<accession>A0A1H0ER20</accession>
<feature type="domain" description="HPt" evidence="20">
    <location>
        <begin position="732"/>
        <end position="824"/>
    </location>
</feature>
<dbReference type="Pfam" id="PF02518">
    <property type="entry name" value="HATPase_c"/>
    <property type="match status" value="1"/>
</dbReference>
<proteinExistence type="predicted"/>
<dbReference type="InterPro" id="IPR005467">
    <property type="entry name" value="His_kinase_dom"/>
</dbReference>
<dbReference type="Gene3D" id="1.10.287.130">
    <property type="match status" value="1"/>
</dbReference>
<evidence type="ECO:0000256" key="9">
    <source>
        <dbReference type="ARBA" id="ARBA00022777"/>
    </source>
</evidence>
<dbReference type="CDD" id="cd16922">
    <property type="entry name" value="HATPase_EvgS-ArcB-TorS-like"/>
    <property type="match status" value="1"/>
</dbReference>
<dbReference type="SUPFAM" id="SSF55785">
    <property type="entry name" value="PYP-like sensor domain (PAS domain)"/>
    <property type="match status" value="1"/>
</dbReference>
<feature type="domain" description="PAS" evidence="19">
    <location>
        <begin position="222"/>
        <end position="267"/>
    </location>
</feature>
<evidence type="ECO:0000256" key="14">
    <source>
        <dbReference type="PROSITE-ProRule" id="PRU00110"/>
    </source>
</evidence>
<evidence type="ECO:0000256" key="7">
    <source>
        <dbReference type="ARBA" id="ARBA00022679"/>
    </source>
</evidence>
<evidence type="ECO:0000256" key="8">
    <source>
        <dbReference type="ARBA" id="ARBA00022692"/>
    </source>
</evidence>
<dbReference type="InterPro" id="IPR011006">
    <property type="entry name" value="CheY-like_superfamily"/>
</dbReference>
<feature type="modified residue" description="4-aspartylphosphate" evidence="15">
    <location>
        <position position="642"/>
    </location>
</feature>
<feature type="transmembrane region" description="Helical" evidence="16">
    <location>
        <begin position="187"/>
        <end position="209"/>
    </location>
</feature>
<dbReference type="SUPFAM" id="SSF52172">
    <property type="entry name" value="CheY-like"/>
    <property type="match status" value="1"/>
</dbReference>
<dbReference type="PRINTS" id="PR00344">
    <property type="entry name" value="BCTRLSENSOR"/>
</dbReference>
<feature type="domain" description="Response regulatory" evidence="18">
    <location>
        <begin position="593"/>
        <end position="710"/>
    </location>
</feature>
<protein>
    <recommendedName>
        <fullName evidence="3">histidine kinase</fullName>
        <ecNumber evidence="3">2.7.13.3</ecNumber>
    </recommendedName>
</protein>
<dbReference type="InterPro" id="IPR004358">
    <property type="entry name" value="Sig_transdc_His_kin-like_C"/>
</dbReference>
<evidence type="ECO:0000256" key="5">
    <source>
        <dbReference type="ARBA" id="ARBA00022519"/>
    </source>
</evidence>
<dbReference type="Pfam" id="PF00072">
    <property type="entry name" value="Response_reg"/>
    <property type="match status" value="1"/>
</dbReference>
<evidence type="ECO:0000313" key="21">
    <source>
        <dbReference type="EMBL" id="SHK40204.1"/>
    </source>
</evidence>
<keyword evidence="13 16" id="KW-0472">Membrane</keyword>
<feature type="domain" description="Histidine kinase" evidence="17">
    <location>
        <begin position="351"/>
        <end position="570"/>
    </location>
</feature>
<comment type="catalytic activity">
    <reaction evidence="1">
        <text>ATP + protein L-histidine = ADP + protein N-phospho-L-histidine.</text>
        <dbReference type="EC" id="2.7.13.3"/>
    </reaction>
</comment>